<dbReference type="PANTHER" id="PTHR30126:SF94">
    <property type="entry name" value="LYSR FAMILY TRANSCRIPTIONAL REGULATOR"/>
    <property type="match status" value="1"/>
</dbReference>
<evidence type="ECO:0000256" key="3">
    <source>
        <dbReference type="ARBA" id="ARBA00023125"/>
    </source>
</evidence>
<dbReference type="GO" id="GO:0003700">
    <property type="term" value="F:DNA-binding transcription factor activity"/>
    <property type="evidence" value="ECO:0007669"/>
    <property type="project" value="InterPro"/>
</dbReference>
<dbReference type="CDD" id="cd08420">
    <property type="entry name" value="PBP2_CysL_like"/>
    <property type="match status" value="1"/>
</dbReference>
<evidence type="ECO:0000256" key="1">
    <source>
        <dbReference type="ARBA" id="ARBA00009437"/>
    </source>
</evidence>
<dbReference type="SUPFAM" id="SSF46785">
    <property type="entry name" value="Winged helix' DNA-binding domain"/>
    <property type="match status" value="1"/>
</dbReference>
<dbReference type="NCBIfam" id="NF008095">
    <property type="entry name" value="PRK10837.1"/>
    <property type="match status" value="1"/>
</dbReference>
<dbReference type="Pfam" id="PF03466">
    <property type="entry name" value="LysR_substrate"/>
    <property type="match status" value="1"/>
</dbReference>
<dbReference type="PRINTS" id="PR00039">
    <property type="entry name" value="HTHLYSR"/>
</dbReference>
<dbReference type="AlphaFoldDB" id="A0A5D0MLI6"/>
<organism evidence="6 7">
    <name type="scientific">Flexistipes sinusarabici</name>
    <dbReference type="NCBI Taxonomy" id="2352"/>
    <lineage>
        <taxon>Bacteria</taxon>
        <taxon>Pseudomonadati</taxon>
        <taxon>Deferribacterota</taxon>
        <taxon>Deferribacteres</taxon>
        <taxon>Deferribacterales</taxon>
        <taxon>Flexistipitaceae</taxon>
        <taxon>Flexistipes</taxon>
    </lineage>
</organism>
<evidence type="ECO:0000313" key="7">
    <source>
        <dbReference type="Proteomes" id="UP000323337"/>
    </source>
</evidence>
<dbReference type="InterPro" id="IPR036388">
    <property type="entry name" value="WH-like_DNA-bd_sf"/>
</dbReference>
<sequence length="289" mass="32575">MIGITLRQIEIFLAVSRSMSMSKAAEDLNLTQSAVSMAINELEKYISDRLFDRSGKKLFLNGKGRALIPKAVAVYDMAREIEVGKWHESIKISASSTIGNYILPSKLGKYIKEHPETTISLSVKNTDEVVNEILNFQADIGFIEGPCTNNQIDIKLFTKDQLFVFCAPNSTLANEKNVTVEKLMNYRWILREKGSGTREVVEKALNDIFAHLNIYMELGHSEAIKNAVLADIGISCLSEVVLKNYIASGLLKTVDTNLDPIVRNLYIIMHKDKYLFDSLKNFLNYIQRS</sequence>
<accession>A0A5D0MLI6</accession>
<dbReference type="RefSeq" id="WP_303700634.1">
    <property type="nucleotide sequence ID" value="NZ_VSIV01000094.1"/>
</dbReference>
<keyword evidence="3" id="KW-0238">DNA-binding</keyword>
<dbReference type="SUPFAM" id="SSF53850">
    <property type="entry name" value="Periplasmic binding protein-like II"/>
    <property type="match status" value="1"/>
</dbReference>
<dbReference type="GO" id="GO:0000976">
    <property type="term" value="F:transcription cis-regulatory region binding"/>
    <property type="evidence" value="ECO:0007669"/>
    <property type="project" value="TreeGrafter"/>
</dbReference>
<name>A0A5D0MLI6_FLESI</name>
<protein>
    <submittedName>
        <fullName evidence="6">LysR family transcriptional regulator</fullName>
    </submittedName>
</protein>
<evidence type="ECO:0000259" key="5">
    <source>
        <dbReference type="PROSITE" id="PS50931"/>
    </source>
</evidence>
<comment type="caution">
    <text evidence="6">The sequence shown here is derived from an EMBL/GenBank/DDBJ whole genome shotgun (WGS) entry which is preliminary data.</text>
</comment>
<dbReference type="InterPro" id="IPR005119">
    <property type="entry name" value="LysR_subst-bd"/>
</dbReference>
<feature type="domain" description="HTH lysR-type" evidence="5">
    <location>
        <begin position="4"/>
        <end position="61"/>
    </location>
</feature>
<dbReference type="EMBL" id="VSIV01000094">
    <property type="protein sequence ID" value="TYB33876.1"/>
    <property type="molecule type" value="Genomic_DNA"/>
</dbReference>
<dbReference type="PROSITE" id="PS50931">
    <property type="entry name" value="HTH_LYSR"/>
    <property type="match status" value="1"/>
</dbReference>
<gene>
    <name evidence="6" type="ORF">FXF49_04100</name>
</gene>
<evidence type="ECO:0000256" key="2">
    <source>
        <dbReference type="ARBA" id="ARBA00023015"/>
    </source>
</evidence>
<dbReference type="Gene3D" id="1.10.10.10">
    <property type="entry name" value="Winged helix-like DNA-binding domain superfamily/Winged helix DNA-binding domain"/>
    <property type="match status" value="1"/>
</dbReference>
<comment type="similarity">
    <text evidence="1">Belongs to the LysR transcriptional regulatory family.</text>
</comment>
<evidence type="ECO:0000256" key="4">
    <source>
        <dbReference type="ARBA" id="ARBA00023163"/>
    </source>
</evidence>
<dbReference type="PANTHER" id="PTHR30126">
    <property type="entry name" value="HTH-TYPE TRANSCRIPTIONAL REGULATOR"/>
    <property type="match status" value="1"/>
</dbReference>
<dbReference type="Pfam" id="PF00126">
    <property type="entry name" value="HTH_1"/>
    <property type="match status" value="1"/>
</dbReference>
<keyword evidence="2" id="KW-0805">Transcription regulation</keyword>
<keyword evidence="4" id="KW-0804">Transcription</keyword>
<evidence type="ECO:0000313" key="6">
    <source>
        <dbReference type="EMBL" id="TYB33876.1"/>
    </source>
</evidence>
<dbReference type="InterPro" id="IPR036390">
    <property type="entry name" value="WH_DNA-bd_sf"/>
</dbReference>
<dbReference type="InterPro" id="IPR000847">
    <property type="entry name" value="LysR_HTH_N"/>
</dbReference>
<proteinExistence type="inferred from homology"/>
<dbReference type="Gene3D" id="3.40.190.290">
    <property type="match status" value="1"/>
</dbReference>
<reference evidence="6 7" key="1">
    <citation type="submission" date="2019-08" db="EMBL/GenBank/DDBJ databases">
        <title>Genomic characterization of a novel candidate phylum (ARYD3) from a high temperature, high salinity tertiary oil reservoir in north central Oklahoma, USA.</title>
        <authorList>
            <person name="Youssef N.H."/>
            <person name="Yadav A."/>
            <person name="Elshahed M.S."/>
        </authorList>
    </citation>
    <scope>NUCLEOTIDE SEQUENCE [LARGE SCALE GENOMIC DNA]</scope>
    <source>
        <strain evidence="6">ARYD1</strain>
    </source>
</reference>
<dbReference type="Proteomes" id="UP000323337">
    <property type="component" value="Unassembled WGS sequence"/>
</dbReference>